<dbReference type="Proteomes" id="UP000266841">
    <property type="component" value="Unassembled WGS sequence"/>
</dbReference>
<comment type="caution">
    <text evidence="2">The sequence shown here is derived from an EMBL/GenBank/DDBJ whole genome shotgun (WGS) entry which is preliminary data.</text>
</comment>
<keyword evidence="3" id="KW-1185">Reference proteome</keyword>
<protein>
    <submittedName>
        <fullName evidence="2">Uncharacterized protein</fullName>
    </submittedName>
</protein>
<feature type="compositionally biased region" description="Low complexity" evidence="1">
    <location>
        <begin position="48"/>
        <end position="60"/>
    </location>
</feature>
<feature type="compositionally biased region" description="Low complexity" evidence="1">
    <location>
        <begin position="73"/>
        <end position="88"/>
    </location>
</feature>
<dbReference type="AlphaFoldDB" id="K0RQ21"/>
<name>K0RQ21_THAOC</name>
<evidence type="ECO:0000313" key="2">
    <source>
        <dbReference type="EMBL" id="EJK54439.1"/>
    </source>
</evidence>
<feature type="compositionally biased region" description="Polar residues" evidence="1">
    <location>
        <begin position="125"/>
        <end position="137"/>
    </location>
</feature>
<gene>
    <name evidence="2" type="ORF">THAOC_25931</name>
</gene>
<proteinExistence type="predicted"/>
<evidence type="ECO:0000313" key="3">
    <source>
        <dbReference type="Proteomes" id="UP000266841"/>
    </source>
</evidence>
<organism evidence="2 3">
    <name type="scientific">Thalassiosira oceanica</name>
    <name type="common">Marine diatom</name>
    <dbReference type="NCBI Taxonomy" id="159749"/>
    <lineage>
        <taxon>Eukaryota</taxon>
        <taxon>Sar</taxon>
        <taxon>Stramenopiles</taxon>
        <taxon>Ochrophyta</taxon>
        <taxon>Bacillariophyta</taxon>
        <taxon>Coscinodiscophyceae</taxon>
        <taxon>Thalassiosirophycidae</taxon>
        <taxon>Thalassiosirales</taxon>
        <taxon>Thalassiosiraceae</taxon>
        <taxon>Thalassiosira</taxon>
    </lineage>
</organism>
<evidence type="ECO:0000256" key="1">
    <source>
        <dbReference type="SAM" id="MobiDB-lite"/>
    </source>
</evidence>
<accession>K0RQ21</accession>
<feature type="region of interest" description="Disordered" evidence="1">
    <location>
        <begin position="1"/>
        <end position="147"/>
    </location>
</feature>
<sequence length="147" mass="15948">MTQEIVPHRYRYRDKARPGRRRTRAEGQGRAVVGGRGDAHPRPPPSGPSASGSSPSSTPTIQQPRRTGRPKMSIGRRTTGRRSSLTRPGARRRGEDGVGGLGDRVEHHGGSRQLHAHPPTPLRSHATTDAQGRTRPSLTPEVIAKAR</sequence>
<dbReference type="EMBL" id="AGNL01035811">
    <property type="protein sequence ID" value="EJK54439.1"/>
    <property type="molecule type" value="Genomic_DNA"/>
</dbReference>
<feature type="non-terminal residue" evidence="2">
    <location>
        <position position="147"/>
    </location>
</feature>
<feature type="compositionally biased region" description="Basic residues" evidence="1">
    <location>
        <begin position="8"/>
        <end position="23"/>
    </location>
</feature>
<reference evidence="2 3" key="1">
    <citation type="journal article" date="2012" name="Genome Biol.">
        <title>Genome and low-iron response of an oceanic diatom adapted to chronic iron limitation.</title>
        <authorList>
            <person name="Lommer M."/>
            <person name="Specht M."/>
            <person name="Roy A.S."/>
            <person name="Kraemer L."/>
            <person name="Andreson R."/>
            <person name="Gutowska M.A."/>
            <person name="Wolf J."/>
            <person name="Bergner S.V."/>
            <person name="Schilhabel M.B."/>
            <person name="Klostermeier U.C."/>
            <person name="Beiko R.G."/>
            <person name="Rosenstiel P."/>
            <person name="Hippler M."/>
            <person name="Laroche J."/>
        </authorList>
    </citation>
    <scope>NUCLEOTIDE SEQUENCE [LARGE SCALE GENOMIC DNA]</scope>
    <source>
        <strain evidence="2 3">CCMP1005</strain>
    </source>
</reference>